<dbReference type="AlphaFoldDB" id="A0A0F9BP06"/>
<name>A0A0F9BP06_9ZZZZ</name>
<dbReference type="EMBL" id="LAZR01040016">
    <property type="protein sequence ID" value="KKL15572.1"/>
    <property type="molecule type" value="Genomic_DNA"/>
</dbReference>
<gene>
    <name evidence="1" type="ORF">LCGC14_2504260</name>
</gene>
<reference evidence="1" key="1">
    <citation type="journal article" date="2015" name="Nature">
        <title>Complex archaea that bridge the gap between prokaryotes and eukaryotes.</title>
        <authorList>
            <person name="Spang A."/>
            <person name="Saw J.H."/>
            <person name="Jorgensen S.L."/>
            <person name="Zaremba-Niedzwiedzka K."/>
            <person name="Martijn J."/>
            <person name="Lind A.E."/>
            <person name="van Eijk R."/>
            <person name="Schleper C."/>
            <person name="Guy L."/>
            <person name="Ettema T.J."/>
        </authorList>
    </citation>
    <scope>NUCLEOTIDE SEQUENCE</scope>
</reference>
<accession>A0A0F9BP06</accession>
<proteinExistence type="predicted"/>
<evidence type="ECO:0000313" key="1">
    <source>
        <dbReference type="EMBL" id="KKL15572.1"/>
    </source>
</evidence>
<protein>
    <submittedName>
        <fullName evidence="1">Uncharacterized protein</fullName>
    </submittedName>
</protein>
<comment type="caution">
    <text evidence="1">The sequence shown here is derived from an EMBL/GenBank/DDBJ whole genome shotgun (WGS) entry which is preliminary data.</text>
</comment>
<sequence>MSYCRFLEGVSDVYVFGTIWKGSEAWSCCGCTLIDEEWGRENVCSTPEEMIAHLKKHISVGDKVPQCAFDRLKSDMIDEDQKKIDVDELVKDMTELARGHCWRCDPDDYKTKRLIMEPCDQQLWWFCPDCQTYYREVDENELD</sequence>
<organism evidence="1">
    <name type="scientific">marine sediment metagenome</name>
    <dbReference type="NCBI Taxonomy" id="412755"/>
    <lineage>
        <taxon>unclassified sequences</taxon>
        <taxon>metagenomes</taxon>
        <taxon>ecological metagenomes</taxon>
    </lineage>
</organism>